<dbReference type="InterPro" id="IPR001789">
    <property type="entry name" value="Sig_transdc_resp-reg_receiver"/>
</dbReference>
<dbReference type="RefSeq" id="WP_160497353.1">
    <property type="nucleotide sequence ID" value="NZ_WUBI01000001.1"/>
</dbReference>
<evidence type="ECO:0000313" key="11">
    <source>
        <dbReference type="EMBL" id="MWV43887.1"/>
    </source>
</evidence>
<evidence type="ECO:0000313" key="12">
    <source>
        <dbReference type="Proteomes" id="UP000460318"/>
    </source>
</evidence>
<dbReference type="GO" id="GO:0003700">
    <property type="term" value="F:DNA-binding transcription factor activity"/>
    <property type="evidence" value="ECO:0007669"/>
    <property type="project" value="InterPro"/>
</dbReference>
<dbReference type="Pfam" id="PF00072">
    <property type="entry name" value="Response_reg"/>
    <property type="match status" value="1"/>
</dbReference>
<dbReference type="SUPFAM" id="SSF52172">
    <property type="entry name" value="CheY-like"/>
    <property type="match status" value="1"/>
</dbReference>
<organism evidence="11 12">
    <name type="scientific">Paenibacillus dendrobii</name>
    <dbReference type="NCBI Taxonomy" id="2691084"/>
    <lineage>
        <taxon>Bacteria</taxon>
        <taxon>Bacillati</taxon>
        <taxon>Bacillota</taxon>
        <taxon>Bacilli</taxon>
        <taxon>Bacillales</taxon>
        <taxon>Paenibacillaceae</taxon>
        <taxon>Paenibacillus</taxon>
    </lineage>
</organism>
<dbReference type="Pfam" id="PF12833">
    <property type="entry name" value="HTH_18"/>
    <property type="match status" value="1"/>
</dbReference>
<dbReference type="InterPro" id="IPR018060">
    <property type="entry name" value="HTH_AraC"/>
</dbReference>
<dbReference type="SUPFAM" id="SSF46689">
    <property type="entry name" value="Homeodomain-like"/>
    <property type="match status" value="2"/>
</dbReference>
<evidence type="ECO:0000256" key="7">
    <source>
        <dbReference type="ARBA" id="ARBA00023163"/>
    </source>
</evidence>
<dbReference type="Gene3D" id="3.40.50.2300">
    <property type="match status" value="1"/>
</dbReference>
<feature type="domain" description="HTH araC/xylS-type" evidence="9">
    <location>
        <begin position="296"/>
        <end position="394"/>
    </location>
</feature>
<dbReference type="Proteomes" id="UP000460318">
    <property type="component" value="Unassembled WGS sequence"/>
</dbReference>
<reference evidence="11 12" key="1">
    <citation type="submission" date="2019-12" db="EMBL/GenBank/DDBJ databases">
        <title>Paenibacillus sp. nov., an endophytic bacterium isolated from the stem of Dendrobium.</title>
        <authorList>
            <person name="Zhao R."/>
        </authorList>
    </citation>
    <scope>NUCLEOTIDE SEQUENCE [LARGE SCALE GENOMIC DNA]</scope>
    <source>
        <strain evidence="11 12">HJL G12</strain>
    </source>
</reference>
<comment type="caution">
    <text evidence="11">The sequence shown here is derived from an EMBL/GenBank/DDBJ whole genome shotgun (WGS) entry which is preliminary data.</text>
</comment>
<evidence type="ECO:0000256" key="3">
    <source>
        <dbReference type="ARBA" id="ARBA00022553"/>
    </source>
</evidence>
<keyword evidence="12" id="KW-1185">Reference proteome</keyword>
<dbReference type="SMART" id="SM00342">
    <property type="entry name" value="HTH_ARAC"/>
    <property type="match status" value="1"/>
</dbReference>
<comment type="subcellular location">
    <subcellularLocation>
        <location evidence="1">Cytoplasm</location>
    </subcellularLocation>
</comment>
<dbReference type="CDD" id="cd17536">
    <property type="entry name" value="REC_YesN-like"/>
    <property type="match status" value="1"/>
</dbReference>
<keyword evidence="6" id="KW-0238">DNA-binding</keyword>
<proteinExistence type="predicted"/>
<evidence type="ECO:0000259" key="10">
    <source>
        <dbReference type="PROSITE" id="PS50110"/>
    </source>
</evidence>
<feature type="modified residue" description="4-aspartylphosphate" evidence="8">
    <location>
        <position position="56"/>
    </location>
</feature>
<keyword evidence="5" id="KW-0805">Transcription regulation</keyword>
<evidence type="ECO:0000256" key="5">
    <source>
        <dbReference type="ARBA" id="ARBA00023015"/>
    </source>
</evidence>
<feature type="domain" description="Response regulatory" evidence="10">
    <location>
        <begin position="4"/>
        <end position="121"/>
    </location>
</feature>
<accession>A0A7X3IH81</accession>
<dbReference type="InterPro" id="IPR009057">
    <property type="entry name" value="Homeodomain-like_sf"/>
</dbReference>
<keyword evidence="3 8" id="KW-0597">Phosphoprotein</keyword>
<evidence type="ECO:0000256" key="6">
    <source>
        <dbReference type="ARBA" id="ARBA00023125"/>
    </source>
</evidence>
<dbReference type="PROSITE" id="PS50110">
    <property type="entry name" value="RESPONSE_REGULATORY"/>
    <property type="match status" value="1"/>
</dbReference>
<dbReference type="EMBL" id="WUBI01000001">
    <property type="protein sequence ID" value="MWV43887.1"/>
    <property type="molecule type" value="Genomic_DNA"/>
</dbReference>
<dbReference type="GO" id="GO:0005737">
    <property type="term" value="C:cytoplasm"/>
    <property type="evidence" value="ECO:0007669"/>
    <property type="project" value="UniProtKB-SubCell"/>
</dbReference>
<dbReference type="PANTHER" id="PTHR42713">
    <property type="entry name" value="HISTIDINE KINASE-RELATED"/>
    <property type="match status" value="1"/>
</dbReference>
<evidence type="ECO:0000256" key="1">
    <source>
        <dbReference type="ARBA" id="ARBA00004496"/>
    </source>
</evidence>
<dbReference type="InterPro" id="IPR051552">
    <property type="entry name" value="HptR"/>
</dbReference>
<dbReference type="Gene3D" id="1.10.10.60">
    <property type="entry name" value="Homeodomain-like"/>
    <property type="match status" value="2"/>
</dbReference>
<keyword evidence="4" id="KW-0902">Two-component regulatory system</keyword>
<dbReference type="GO" id="GO:0043565">
    <property type="term" value="F:sequence-specific DNA binding"/>
    <property type="evidence" value="ECO:0007669"/>
    <property type="project" value="InterPro"/>
</dbReference>
<keyword evidence="7" id="KW-0804">Transcription</keyword>
<protein>
    <submittedName>
        <fullName evidence="11">Response regulator</fullName>
    </submittedName>
</protein>
<dbReference type="PROSITE" id="PS01124">
    <property type="entry name" value="HTH_ARAC_FAMILY_2"/>
    <property type="match status" value="1"/>
</dbReference>
<evidence type="ECO:0000256" key="2">
    <source>
        <dbReference type="ARBA" id="ARBA00022490"/>
    </source>
</evidence>
<evidence type="ECO:0000256" key="4">
    <source>
        <dbReference type="ARBA" id="ARBA00023012"/>
    </source>
</evidence>
<dbReference type="GO" id="GO:0000160">
    <property type="term" value="P:phosphorelay signal transduction system"/>
    <property type="evidence" value="ECO:0007669"/>
    <property type="project" value="UniProtKB-KW"/>
</dbReference>
<keyword evidence="2" id="KW-0963">Cytoplasm</keyword>
<sequence length="400" mass="44554">MTLKVMLVDDELLVRLGIKSLIDWDKHEFEFIGDAPDGEKALELMEQNVPDILLTDIVMPRMNGLQLIEQVRAKYPSMLIIVLSSHNEFDYVRSAMKLGVEDYMLKTSMKPDELLNILVESAGKIGRGSKTVQPEEVQGAESRDTRSDAVTECVRSFLAGNPADAAVPAGLQLRPHGMLLMLHVLHTRDGGPETSAMKLLGHLVQTELEALLDSHPLALDNRNIAALLAVPEEQLPDLGRQISGLVSSAQMLLGVTLRAETEGPLTAWEELPAAYSKAKSAIMEQGMQLTSREDINSLLTYLKDNLTRDISLKEAAERINISETYLSTIFKKETGMGFTDWINTMRIDQATSLLMETSLPSYLIAEQVGYENINYFGRIFKKMKGVSPQKYRSQFQKTKA</sequence>
<evidence type="ECO:0000259" key="9">
    <source>
        <dbReference type="PROSITE" id="PS01124"/>
    </source>
</evidence>
<dbReference type="AlphaFoldDB" id="A0A7X3IH81"/>
<dbReference type="PANTHER" id="PTHR42713:SF3">
    <property type="entry name" value="TRANSCRIPTIONAL REGULATORY PROTEIN HPTR"/>
    <property type="match status" value="1"/>
</dbReference>
<dbReference type="InterPro" id="IPR011006">
    <property type="entry name" value="CheY-like_superfamily"/>
</dbReference>
<evidence type="ECO:0000256" key="8">
    <source>
        <dbReference type="PROSITE-ProRule" id="PRU00169"/>
    </source>
</evidence>
<gene>
    <name evidence="11" type="ORF">GRF59_09590</name>
</gene>
<name>A0A7X3IH81_9BACL</name>
<dbReference type="SMART" id="SM00448">
    <property type="entry name" value="REC"/>
    <property type="match status" value="1"/>
</dbReference>